<evidence type="ECO:0000313" key="2">
    <source>
        <dbReference type="EMBL" id="TQD43469.1"/>
    </source>
</evidence>
<feature type="transmembrane region" description="Helical" evidence="1">
    <location>
        <begin position="135"/>
        <end position="165"/>
    </location>
</feature>
<comment type="caution">
    <text evidence="2">The sequence shown here is derived from an EMBL/GenBank/DDBJ whole genome shotgun (WGS) entry which is preliminary data.</text>
</comment>
<dbReference type="PANTHER" id="PTHR30590:SF2">
    <property type="entry name" value="INNER MEMBRANE PROTEIN"/>
    <property type="match status" value="1"/>
</dbReference>
<dbReference type="PANTHER" id="PTHR30590">
    <property type="entry name" value="INNER MEMBRANE PROTEIN"/>
    <property type="match status" value="1"/>
</dbReference>
<evidence type="ECO:0000256" key="1">
    <source>
        <dbReference type="SAM" id="Phobius"/>
    </source>
</evidence>
<dbReference type="Proteomes" id="UP000319010">
    <property type="component" value="Unassembled WGS sequence"/>
</dbReference>
<feature type="non-terminal residue" evidence="2">
    <location>
        <position position="166"/>
    </location>
</feature>
<feature type="transmembrane region" description="Helical" evidence="1">
    <location>
        <begin position="20"/>
        <end position="38"/>
    </location>
</feature>
<reference evidence="2 3" key="1">
    <citation type="submission" date="2019-06" db="EMBL/GenBank/DDBJ databases">
        <title>Draft genome sequence of Actinomyces johnsonii CCUG 34287T.</title>
        <authorList>
            <person name="Salva-Serra F."/>
            <person name="Cardew S."/>
            <person name="Moore E."/>
        </authorList>
    </citation>
    <scope>NUCLEOTIDE SEQUENCE [LARGE SCALE GENOMIC DNA]</scope>
    <source>
        <strain evidence="2 3">CCUG 34287</strain>
    </source>
</reference>
<keyword evidence="1" id="KW-0472">Membrane</keyword>
<accession>A0A508A0W0</accession>
<dbReference type="AlphaFoldDB" id="A0A508A0W0"/>
<protein>
    <recommendedName>
        <fullName evidence="4">DUF418 domain-containing protein</fullName>
    </recommendedName>
</protein>
<evidence type="ECO:0000313" key="3">
    <source>
        <dbReference type="Proteomes" id="UP000319010"/>
    </source>
</evidence>
<dbReference type="EMBL" id="VICB01000007">
    <property type="protein sequence ID" value="TQD43469.1"/>
    <property type="molecule type" value="Genomic_DNA"/>
</dbReference>
<sequence length="166" mass="18515">MHLITSFTGSRGVRYPSPDVARGFMLLLIAVANVPQWSRVPAESAGTFRASAADAWWMFVRTLFVDHRAYPLFAMLFGFGLMTMINRRMASGTQSYLQSLPGVDADREPTPQEEAWAREQATVDARRLVRRRGAWMILFGFVHGVFFVGDIIGVYGLVAVGWGLVV</sequence>
<name>A0A508A0W0_9ACTO</name>
<evidence type="ECO:0008006" key="4">
    <source>
        <dbReference type="Google" id="ProtNLM"/>
    </source>
</evidence>
<gene>
    <name evidence="2" type="ORF">FK256_06615</name>
</gene>
<proteinExistence type="predicted"/>
<organism evidence="2 3">
    <name type="scientific">Actinomyces johnsonii</name>
    <dbReference type="NCBI Taxonomy" id="544581"/>
    <lineage>
        <taxon>Bacteria</taxon>
        <taxon>Bacillati</taxon>
        <taxon>Actinomycetota</taxon>
        <taxon>Actinomycetes</taxon>
        <taxon>Actinomycetales</taxon>
        <taxon>Actinomycetaceae</taxon>
        <taxon>Actinomyces</taxon>
    </lineage>
</organism>
<keyword evidence="1" id="KW-0812">Transmembrane</keyword>
<dbReference type="InterPro" id="IPR052529">
    <property type="entry name" value="Bact_Transport_Assoc"/>
</dbReference>
<feature type="transmembrane region" description="Helical" evidence="1">
    <location>
        <begin position="68"/>
        <end position="85"/>
    </location>
</feature>
<keyword evidence="1" id="KW-1133">Transmembrane helix</keyword>